<protein>
    <submittedName>
        <fullName evidence="2">Uncharacterized protein</fullName>
    </submittedName>
</protein>
<reference evidence="2" key="1">
    <citation type="submission" date="2020-06" db="EMBL/GenBank/DDBJ databases">
        <authorList>
            <person name="Li T."/>
            <person name="Hu X."/>
            <person name="Zhang T."/>
            <person name="Song X."/>
            <person name="Zhang H."/>
            <person name="Dai N."/>
            <person name="Sheng W."/>
            <person name="Hou X."/>
            <person name="Wei L."/>
        </authorList>
    </citation>
    <scope>NUCLEOTIDE SEQUENCE</scope>
    <source>
        <strain evidence="2">G01</strain>
        <tissue evidence="2">Leaf</tissue>
    </source>
</reference>
<feature type="region of interest" description="Disordered" evidence="1">
    <location>
        <begin position="1"/>
        <end position="69"/>
    </location>
</feature>
<sequence>MDEGEDGDLVDGNHGAVSATPTDTTTEGGAMMEDETEHGELENEGHGVGLQTPFDGRRGFDDEEAQSRV</sequence>
<reference evidence="2" key="2">
    <citation type="journal article" date="2024" name="Plant">
        <title>Genomic evolution and insights into agronomic trait innovations of Sesamum species.</title>
        <authorList>
            <person name="Miao H."/>
            <person name="Wang L."/>
            <person name="Qu L."/>
            <person name="Liu H."/>
            <person name="Sun Y."/>
            <person name="Le M."/>
            <person name="Wang Q."/>
            <person name="Wei S."/>
            <person name="Zheng Y."/>
            <person name="Lin W."/>
            <person name="Duan Y."/>
            <person name="Cao H."/>
            <person name="Xiong S."/>
            <person name="Wang X."/>
            <person name="Wei L."/>
            <person name="Li C."/>
            <person name="Ma Q."/>
            <person name="Ju M."/>
            <person name="Zhao R."/>
            <person name="Li G."/>
            <person name="Mu C."/>
            <person name="Tian Q."/>
            <person name="Mei H."/>
            <person name="Zhang T."/>
            <person name="Gao T."/>
            <person name="Zhang H."/>
        </authorList>
    </citation>
    <scope>NUCLEOTIDE SEQUENCE</scope>
    <source>
        <strain evidence="2">G01</strain>
    </source>
</reference>
<evidence type="ECO:0000256" key="1">
    <source>
        <dbReference type="SAM" id="MobiDB-lite"/>
    </source>
</evidence>
<evidence type="ECO:0000313" key="2">
    <source>
        <dbReference type="EMBL" id="KAL0295787.1"/>
    </source>
</evidence>
<accession>A0AAW2JMN0</accession>
<organism evidence="2">
    <name type="scientific">Sesamum angustifolium</name>
    <dbReference type="NCBI Taxonomy" id="2727405"/>
    <lineage>
        <taxon>Eukaryota</taxon>
        <taxon>Viridiplantae</taxon>
        <taxon>Streptophyta</taxon>
        <taxon>Embryophyta</taxon>
        <taxon>Tracheophyta</taxon>
        <taxon>Spermatophyta</taxon>
        <taxon>Magnoliopsida</taxon>
        <taxon>eudicotyledons</taxon>
        <taxon>Gunneridae</taxon>
        <taxon>Pentapetalae</taxon>
        <taxon>asterids</taxon>
        <taxon>lamiids</taxon>
        <taxon>Lamiales</taxon>
        <taxon>Pedaliaceae</taxon>
        <taxon>Sesamum</taxon>
    </lineage>
</organism>
<comment type="caution">
    <text evidence="2">The sequence shown here is derived from an EMBL/GenBank/DDBJ whole genome shotgun (WGS) entry which is preliminary data.</text>
</comment>
<dbReference type="AlphaFoldDB" id="A0AAW2JMN0"/>
<gene>
    <name evidence="2" type="ORF">Sangu_3184500</name>
</gene>
<feature type="compositionally biased region" description="Basic and acidic residues" evidence="1">
    <location>
        <begin position="55"/>
        <end position="69"/>
    </location>
</feature>
<name>A0AAW2JMN0_9LAMI</name>
<dbReference type="EMBL" id="JACGWK010000598">
    <property type="protein sequence ID" value="KAL0295787.1"/>
    <property type="molecule type" value="Genomic_DNA"/>
</dbReference>
<proteinExistence type="predicted"/>